<protein>
    <submittedName>
        <fullName evidence="2">Uncharacterized protein</fullName>
    </submittedName>
</protein>
<name>A0ABN4X2Z2_9RHOB</name>
<evidence type="ECO:0000256" key="1">
    <source>
        <dbReference type="SAM" id="SignalP"/>
    </source>
</evidence>
<evidence type="ECO:0000313" key="2">
    <source>
        <dbReference type="EMBL" id="AQS46752.1"/>
    </source>
</evidence>
<gene>
    <name evidence="2" type="ORF">BMG03_02220</name>
</gene>
<dbReference type="RefSeq" id="WP_075776685.1">
    <property type="nucleotide sequence ID" value="NZ_CP019437.1"/>
</dbReference>
<feature type="chain" id="PRO_5045391748" evidence="1">
    <location>
        <begin position="26"/>
        <end position="169"/>
    </location>
</feature>
<keyword evidence="3" id="KW-1185">Reference proteome</keyword>
<evidence type="ECO:0000313" key="3">
    <source>
        <dbReference type="Proteomes" id="UP000185622"/>
    </source>
</evidence>
<dbReference type="Proteomes" id="UP000185622">
    <property type="component" value="Chromosome"/>
</dbReference>
<keyword evidence="1" id="KW-0732">Signal</keyword>
<accession>A0ABN4X2Z2</accession>
<sequence>MQTSKTTFLTAGIAIISIPATIAIAAVRSDEAVTPAQHPQAARQVMLDGYEGNGRPMEDIPSEIPYGDLSAFDDVTAIGEAQSPNQPYCDKRAKLVDSLNHDFAEKPAMTKQLGDHRKVELYASSLMGTWTAVYTRADNVSCIVSSGTDWKRGKNPVALLHREGILPAT</sequence>
<reference evidence="2 3" key="1">
    <citation type="submission" date="2017-01" db="EMBL/GenBank/DDBJ databases">
        <title>The complete genome sequence of a sulfur-oxidizing marine bacterium Thioclava sp. 25B10_4T.</title>
        <authorList>
            <person name="Liu Y."/>
            <person name="Lai Q."/>
            <person name="Shao Z."/>
        </authorList>
    </citation>
    <scope>NUCLEOTIDE SEQUENCE [LARGE SCALE GENOMIC DNA]</scope>
    <source>
        <strain evidence="2 3">25B10_4</strain>
    </source>
</reference>
<proteinExistence type="predicted"/>
<feature type="signal peptide" evidence="1">
    <location>
        <begin position="1"/>
        <end position="25"/>
    </location>
</feature>
<dbReference type="EMBL" id="CP019437">
    <property type="protein sequence ID" value="AQS46752.1"/>
    <property type="molecule type" value="Genomic_DNA"/>
</dbReference>
<organism evidence="2 3">
    <name type="scientific">Thioclava nitratireducens</name>
    <dbReference type="NCBI Taxonomy" id="1915078"/>
    <lineage>
        <taxon>Bacteria</taxon>
        <taxon>Pseudomonadati</taxon>
        <taxon>Pseudomonadota</taxon>
        <taxon>Alphaproteobacteria</taxon>
        <taxon>Rhodobacterales</taxon>
        <taxon>Paracoccaceae</taxon>
        <taxon>Thioclava</taxon>
    </lineage>
</organism>